<comment type="caution">
    <text evidence="1">The sequence shown here is derived from an EMBL/GenBank/DDBJ whole genome shotgun (WGS) entry which is preliminary data.</text>
</comment>
<name>A0AAW1A8G2_9HYME</name>
<evidence type="ECO:0000313" key="2">
    <source>
        <dbReference type="Proteomes" id="UP001432146"/>
    </source>
</evidence>
<reference evidence="1 2" key="1">
    <citation type="submission" date="2024-05" db="EMBL/GenBank/DDBJ databases">
        <title>The nuclear and mitochondrial genome assemblies of Tetragonisca angustula (Apidae: Meliponini), a tiny yet remarkable pollinator in the Neotropics.</title>
        <authorList>
            <person name="Ferrari R."/>
            <person name="Ricardo P.C."/>
            <person name="Dias F.C."/>
            <person name="Araujo N.S."/>
            <person name="Soares D.O."/>
            <person name="Zhou Q.-S."/>
            <person name="Zhu C.-D."/>
            <person name="Coutinho L."/>
            <person name="Airas M.C."/>
            <person name="Batista T.M."/>
        </authorList>
    </citation>
    <scope>NUCLEOTIDE SEQUENCE [LARGE SCALE GENOMIC DNA]</scope>
    <source>
        <strain evidence="1">ASF017062</strain>
        <tissue evidence="1">Abdomen</tissue>
    </source>
</reference>
<gene>
    <name evidence="1" type="ORF">QLX08_003579</name>
</gene>
<proteinExistence type="predicted"/>
<accession>A0AAW1A8G2</accession>
<dbReference type="EMBL" id="JAWNGG020000052">
    <property type="protein sequence ID" value="KAK9305306.1"/>
    <property type="molecule type" value="Genomic_DNA"/>
</dbReference>
<protein>
    <submittedName>
        <fullName evidence="1">Uncharacterized protein</fullName>
    </submittedName>
</protein>
<keyword evidence="2" id="KW-1185">Reference proteome</keyword>
<sequence length="115" mass="13179">MTTSVTFDWEIDAKRRGVKSSPLTKSTSTTSHRSSLSRSCSIDCEYRHVHVRFGDKSGDKPSEARLSCHVTRVKFEFYEILAPDATETWRKARVASELCTRCSIPRTSWLNFCQK</sequence>
<dbReference type="Proteomes" id="UP001432146">
    <property type="component" value="Unassembled WGS sequence"/>
</dbReference>
<organism evidence="1 2">
    <name type="scientific">Tetragonisca angustula</name>
    <dbReference type="NCBI Taxonomy" id="166442"/>
    <lineage>
        <taxon>Eukaryota</taxon>
        <taxon>Metazoa</taxon>
        <taxon>Ecdysozoa</taxon>
        <taxon>Arthropoda</taxon>
        <taxon>Hexapoda</taxon>
        <taxon>Insecta</taxon>
        <taxon>Pterygota</taxon>
        <taxon>Neoptera</taxon>
        <taxon>Endopterygota</taxon>
        <taxon>Hymenoptera</taxon>
        <taxon>Apocrita</taxon>
        <taxon>Aculeata</taxon>
        <taxon>Apoidea</taxon>
        <taxon>Anthophila</taxon>
        <taxon>Apidae</taxon>
        <taxon>Tetragonisca</taxon>
    </lineage>
</organism>
<dbReference type="AlphaFoldDB" id="A0AAW1A8G2"/>
<evidence type="ECO:0000313" key="1">
    <source>
        <dbReference type="EMBL" id="KAK9305306.1"/>
    </source>
</evidence>